<evidence type="ECO:0008006" key="9">
    <source>
        <dbReference type="Google" id="ProtNLM"/>
    </source>
</evidence>
<dbReference type="InterPro" id="IPR016024">
    <property type="entry name" value="ARM-type_fold"/>
</dbReference>
<comment type="similarity">
    <text evidence="2">Belongs to the RRP12 family.</text>
</comment>
<sequence length="587" mass="64662">MGKFRTRVKGKGKRWRKGQSSSCNPETKINRDAAKSRFFQEHLPGKSNLTSEALQKHNAFMKCEIRNEEEEEVASVGSGSIGTFKTFNTFASDWSECSNISFNKLLKGFDSKSALHKEMLAVLAAVTEVIKANGGKETATEYFAALMTTLQGSENVDCITAVLSLLGMGLKAVPENILRLKFSEVSKTFIDLLGQFATSSNNVILRHLIGCLSVLLRAQDAAVWSNSSTIHAFDSVLSFTIHSKPKVRKAAQHAVCVILKGSRVMEENAPSYHPAAAHAAKFCIHQLESGSSLGGSTTMLHMMVLLKEILGTFPKSQMKQACEGILKAMTLGNVLVLSCGMQALHGLFLSRPPATSLSGELNAQLISALFDYQPAATDMQPTLAWLAVMQEAYVNLARLDLNLWCANLPRLFGVATNLWLSERNEIMSNATLAMETVLESAMKEACAPDKFKLYKPMIQKVIHCAEAGLKYQYNTAWPYVLHLLGAIFEFTGESCYSLLESCLKSLGELRDSEQFSFRNELENAVGRAIKSMGPEKVLSAIPLQITGSETNYEFKRSWMLPVLKENINGAPLKFFITYFLPIATACR</sequence>
<gene>
    <name evidence="7" type="ORF">R5R35_012824</name>
</gene>
<evidence type="ECO:0000256" key="3">
    <source>
        <dbReference type="ARBA" id="ARBA00023242"/>
    </source>
</evidence>
<dbReference type="PANTHER" id="PTHR48287:SF1">
    <property type="entry name" value="ARM REPEAT SUPERFAMILY PROTEIN"/>
    <property type="match status" value="1"/>
</dbReference>
<name>A0AAN9VE00_9ORTH</name>
<evidence type="ECO:0000256" key="1">
    <source>
        <dbReference type="ARBA" id="ARBA00004123"/>
    </source>
</evidence>
<dbReference type="AlphaFoldDB" id="A0AAN9VE00"/>
<evidence type="ECO:0000313" key="8">
    <source>
        <dbReference type="Proteomes" id="UP001378592"/>
    </source>
</evidence>
<evidence type="ECO:0000313" key="7">
    <source>
        <dbReference type="EMBL" id="KAK7793166.1"/>
    </source>
</evidence>
<reference evidence="7 8" key="1">
    <citation type="submission" date="2024-03" db="EMBL/GenBank/DDBJ databases">
        <title>The genome assembly and annotation of the cricket Gryllus longicercus Weissman &amp; Gray.</title>
        <authorList>
            <person name="Szrajer S."/>
            <person name="Gray D."/>
            <person name="Ylla G."/>
        </authorList>
    </citation>
    <scope>NUCLEOTIDE SEQUENCE [LARGE SCALE GENOMIC DNA]</scope>
    <source>
        <strain evidence="7">DAG 2021-001</strain>
        <tissue evidence="7">Whole body minus gut</tissue>
    </source>
</reference>
<evidence type="ECO:0000259" key="5">
    <source>
        <dbReference type="Pfam" id="PF08161"/>
    </source>
</evidence>
<feature type="domain" description="RRP12 N-terminal HEAT" evidence="6">
    <location>
        <begin position="110"/>
        <end position="350"/>
    </location>
</feature>
<dbReference type="Pfam" id="PF25772">
    <property type="entry name" value="HEAT_RRP12_N"/>
    <property type="match status" value="1"/>
</dbReference>
<dbReference type="InterPro" id="IPR012978">
    <property type="entry name" value="HEAT_RRP12"/>
</dbReference>
<dbReference type="GO" id="GO:0005634">
    <property type="term" value="C:nucleus"/>
    <property type="evidence" value="ECO:0007669"/>
    <property type="project" value="UniProtKB-SubCell"/>
</dbReference>
<dbReference type="EMBL" id="JAZDUA010000398">
    <property type="protein sequence ID" value="KAK7793166.1"/>
    <property type="molecule type" value="Genomic_DNA"/>
</dbReference>
<dbReference type="InterPro" id="IPR057860">
    <property type="entry name" value="HEAT_RRP12_N"/>
</dbReference>
<evidence type="ECO:0000259" key="6">
    <source>
        <dbReference type="Pfam" id="PF25772"/>
    </source>
</evidence>
<keyword evidence="3" id="KW-0539">Nucleus</keyword>
<comment type="subcellular location">
    <subcellularLocation>
        <location evidence="1">Nucleus</location>
    </subcellularLocation>
</comment>
<feature type="compositionally biased region" description="Basic residues" evidence="4">
    <location>
        <begin position="1"/>
        <end position="17"/>
    </location>
</feature>
<dbReference type="Pfam" id="PF08161">
    <property type="entry name" value="RRP12_HEAT"/>
    <property type="match status" value="1"/>
</dbReference>
<dbReference type="PANTHER" id="PTHR48287">
    <property type="entry name" value="ARM REPEAT SUPERFAMILY PROTEIN"/>
    <property type="match status" value="1"/>
</dbReference>
<dbReference type="SUPFAM" id="SSF48371">
    <property type="entry name" value="ARM repeat"/>
    <property type="match status" value="1"/>
</dbReference>
<feature type="region of interest" description="Disordered" evidence="4">
    <location>
        <begin position="1"/>
        <end position="27"/>
    </location>
</feature>
<proteinExistence type="inferred from homology"/>
<comment type="caution">
    <text evidence="7">The sequence shown here is derived from an EMBL/GenBank/DDBJ whole genome shotgun (WGS) entry which is preliminary data.</text>
</comment>
<keyword evidence="8" id="KW-1185">Reference proteome</keyword>
<accession>A0AAN9VE00</accession>
<dbReference type="Proteomes" id="UP001378592">
    <property type="component" value="Unassembled WGS sequence"/>
</dbReference>
<evidence type="ECO:0000256" key="4">
    <source>
        <dbReference type="SAM" id="MobiDB-lite"/>
    </source>
</evidence>
<dbReference type="InterPro" id="IPR052087">
    <property type="entry name" value="RRP12"/>
</dbReference>
<evidence type="ECO:0000256" key="2">
    <source>
        <dbReference type="ARBA" id="ARBA00007690"/>
    </source>
</evidence>
<dbReference type="Gene3D" id="1.25.10.10">
    <property type="entry name" value="Leucine-rich Repeat Variant"/>
    <property type="match status" value="1"/>
</dbReference>
<dbReference type="InterPro" id="IPR011989">
    <property type="entry name" value="ARM-like"/>
</dbReference>
<organism evidence="7 8">
    <name type="scientific">Gryllus longicercus</name>
    <dbReference type="NCBI Taxonomy" id="2509291"/>
    <lineage>
        <taxon>Eukaryota</taxon>
        <taxon>Metazoa</taxon>
        <taxon>Ecdysozoa</taxon>
        <taxon>Arthropoda</taxon>
        <taxon>Hexapoda</taxon>
        <taxon>Insecta</taxon>
        <taxon>Pterygota</taxon>
        <taxon>Neoptera</taxon>
        <taxon>Polyneoptera</taxon>
        <taxon>Orthoptera</taxon>
        <taxon>Ensifera</taxon>
        <taxon>Gryllidea</taxon>
        <taxon>Grylloidea</taxon>
        <taxon>Gryllidae</taxon>
        <taxon>Gryllinae</taxon>
        <taxon>Gryllus</taxon>
    </lineage>
</organism>
<protein>
    <recommendedName>
        <fullName evidence="9">RRP12-like protein</fullName>
    </recommendedName>
</protein>
<feature type="domain" description="RRP12 HEAT" evidence="5">
    <location>
        <begin position="421"/>
        <end position="587"/>
    </location>
</feature>